<dbReference type="InterPro" id="IPR052929">
    <property type="entry name" value="RNase_H-like_EbsB-rel"/>
</dbReference>
<dbReference type="Proteomes" id="UP000596661">
    <property type="component" value="Chromosome 8"/>
</dbReference>
<proteinExistence type="predicted"/>
<dbReference type="PANTHER" id="PTHR47074:SF11">
    <property type="entry name" value="REVERSE TRANSCRIPTASE-LIKE PROTEIN"/>
    <property type="match status" value="1"/>
</dbReference>
<dbReference type="InterPro" id="IPR002156">
    <property type="entry name" value="RNaseH_domain"/>
</dbReference>
<keyword evidence="3" id="KW-1185">Reference proteome</keyword>
<dbReference type="EnsemblPlants" id="evm.model.08.1793">
    <property type="protein sequence ID" value="cds.evm.model.08.1793"/>
    <property type="gene ID" value="evm.TU.08.1793"/>
</dbReference>
<organism evidence="2 3">
    <name type="scientific">Cannabis sativa</name>
    <name type="common">Hemp</name>
    <name type="synonym">Marijuana</name>
    <dbReference type="NCBI Taxonomy" id="3483"/>
    <lineage>
        <taxon>Eukaryota</taxon>
        <taxon>Viridiplantae</taxon>
        <taxon>Streptophyta</taxon>
        <taxon>Embryophyta</taxon>
        <taxon>Tracheophyta</taxon>
        <taxon>Spermatophyta</taxon>
        <taxon>Magnoliopsida</taxon>
        <taxon>eudicotyledons</taxon>
        <taxon>Gunneridae</taxon>
        <taxon>Pentapetalae</taxon>
        <taxon>rosids</taxon>
        <taxon>fabids</taxon>
        <taxon>Rosales</taxon>
        <taxon>Cannabaceae</taxon>
        <taxon>Cannabis</taxon>
    </lineage>
</organism>
<dbReference type="Gramene" id="evm.model.08.1793">
    <property type="protein sequence ID" value="cds.evm.model.08.1793"/>
    <property type="gene ID" value="evm.TU.08.1793"/>
</dbReference>
<name>A0A803Q9T7_CANSA</name>
<sequence length="109" mass="12179">MKPDELRAILLALQFAKALDLPNVIIELDSEVAVKGLHLGSLPFGWGSYPVFVECINLCREFKFVDVVFISRCVNVAADLFARWAQISKIRSRGSLREVAPFMVTILAN</sequence>
<evidence type="ECO:0000259" key="1">
    <source>
        <dbReference type="Pfam" id="PF13456"/>
    </source>
</evidence>
<evidence type="ECO:0000313" key="3">
    <source>
        <dbReference type="Proteomes" id="UP000596661"/>
    </source>
</evidence>
<dbReference type="EMBL" id="UZAU01000716">
    <property type="status" value="NOT_ANNOTATED_CDS"/>
    <property type="molecule type" value="Genomic_DNA"/>
</dbReference>
<dbReference type="CDD" id="cd06222">
    <property type="entry name" value="RNase_H_like"/>
    <property type="match status" value="1"/>
</dbReference>
<dbReference type="PANTHER" id="PTHR47074">
    <property type="entry name" value="BNAC02G40300D PROTEIN"/>
    <property type="match status" value="1"/>
</dbReference>
<protein>
    <recommendedName>
        <fullName evidence="1">RNase H type-1 domain-containing protein</fullName>
    </recommendedName>
</protein>
<reference evidence="2" key="2">
    <citation type="submission" date="2021-03" db="UniProtKB">
        <authorList>
            <consortium name="EnsemblPlants"/>
        </authorList>
    </citation>
    <scope>IDENTIFICATION</scope>
</reference>
<reference evidence="2" key="1">
    <citation type="submission" date="2018-11" db="EMBL/GenBank/DDBJ databases">
        <authorList>
            <person name="Grassa J C."/>
        </authorList>
    </citation>
    <scope>NUCLEOTIDE SEQUENCE [LARGE SCALE GENOMIC DNA]</scope>
</reference>
<dbReference type="Gene3D" id="3.30.420.10">
    <property type="entry name" value="Ribonuclease H-like superfamily/Ribonuclease H"/>
    <property type="match status" value="1"/>
</dbReference>
<evidence type="ECO:0000313" key="2">
    <source>
        <dbReference type="EnsemblPlants" id="cds.evm.model.08.1793"/>
    </source>
</evidence>
<dbReference type="InterPro" id="IPR036397">
    <property type="entry name" value="RNaseH_sf"/>
</dbReference>
<accession>A0A803Q9T7</accession>
<dbReference type="GO" id="GO:0003676">
    <property type="term" value="F:nucleic acid binding"/>
    <property type="evidence" value="ECO:0007669"/>
    <property type="project" value="InterPro"/>
</dbReference>
<dbReference type="SUPFAM" id="SSF53098">
    <property type="entry name" value="Ribonuclease H-like"/>
    <property type="match status" value="1"/>
</dbReference>
<feature type="domain" description="RNase H type-1" evidence="1">
    <location>
        <begin position="5"/>
        <end position="85"/>
    </location>
</feature>
<dbReference type="Pfam" id="PF13456">
    <property type="entry name" value="RVT_3"/>
    <property type="match status" value="1"/>
</dbReference>
<dbReference type="GO" id="GO:0004523">
    <property type="term" value="F:RNA-DNA hybrid ribonuclease activity"/>
    <property type="evidence" value="ECO:0007669"/>
    <property type="project" value="InterPro"/>
</dbReference>
<dbReference type="InterPro" id="IPR012337">
    <property type="entry name" value="RNaseH-like_sf"/>
</dbReference>
<dbReference type="InterPro" id="IPR044730">
    <property type="entry name" value="RNase_H-like_dom_plant"/>
</dbReference>
<dbReference type="AlphaFoldDB" id="A0A803Q9T7"/>